<dbReference type="InterPro" id="IPR009288">
    <property type="entry name" value="AIG2-like_dom"/>
</dbReference>
<protein>
    <recommendedName>
        <fullName evidence="4">Putative gamma-glutamylcyclotransferase</fullName>
    </recommendedName>
</protein>
<evidence type="ECO:0000256" key="4">
    <source>
        <dbReference type="ARBA" id="ARBA00030602"/>
    </source>
</evidence>
<evidence type="ECO:0000256" key="3">
    <source>
        <dbReference type="ARBA" id="ARBA00022679"/>
    </source>
</evidence>
<dbReference type="SUPFAM" id="SSF110857">
    <property type="entry name" value="Gamma-glutamyl cyclotransferase-like"/>
    <property type="match status" value="1"/>
</dbReference>
<dbReference type="PANTHER" id="PTHR31544:SF2">
    <property type="entry name" value="AIG2-LIKE PROTEIN D"/>
    <property type="match status" value="1"/>
</dbReference>
<dbReference type="CDD" id="cd06661">
    <property type="entry name" value="GGCT_like"/>
    <property type="match status" value="1"/>
</dbReference>
<comment type="similarity">
    <text evidence="2">Belongs to the gamma-glutamylcyclotransferase family.</text>
</comment>
<accession>A0A061QV32</accession>
<name>A0A061QV32_9CHLO</name>
<comment type="function">
    <text evidence="1">Putative gamma-glutamylcyclotransferase.</text>
</comment>
<dbReference type="EMBL" id="GBEZ01022320">
    <property type="protein sequence ID" value="JAC64517.1"/>
    <property type="molecule type" value="Transcribed_RNA"/>
</dbReference>
<reference evidence="6" key="1">
    <citation type="submission" date="2014-05" db="EMBL/GenBank/DDBJ databases">
        <title>The transcriptome of the halophilic microalga Tetraselmis sp. GSL018 isolated from the Great Salt Lake, Utah.</title>
        <authorList>
            <person name="Jinkerson R.E."/>
            <person name="D'Adamo S."/>
            <person name="Posewitz M.C."/>
        </authorList>
    </citation>
    <scope>NUCLEOTIDE SEQUENCE</scope>
    <source>
        <strain evidence="6">GSL018</strain>
    </source>
</reference>
<dbReference type="PANTHER" id="PTHR31544">
    <property type="entry name" value="AIG2-LIKE PROTEIN D"/>
    <property type="match status" value="1"/>
</dbReference>
<gene>
    <name evidence="6" type="ORF">TSPGSL018_18160</name>
</gene>
<evidence type="ECO:0000313" key="6">
    <source>
        <dbReference type="EMBL" id="JAC64517.1"/>
    </source>
</evidence>
<evidence type="ECO:0000256" key="2">
    <source>
        <dbReference type="ARBA" id="ARBA00008861"/>
    </source>
</evidence>
<evidence type="ECO:0000256" key="1">
    <source>
        <dbReference type="ARBA" id="ARBA00002782"/>
    </source>
</evidence>
<dbReference type="InterPro" id="IPR045038">
    <property type="entry name" value="AIG2-like"/>
</dbReference>
<feature type="domain" description="Gamma-glutamylcyclotransferase AIG2-like" evidence="5">
    <location>
        <begin position="5"/>
        <end position="124"/>
    </location>
</feature>
<organism evidence="6">
    <name type="scientific">Tetraselmis sp. GSL018</name>
    <dbReference type="NCBI Taxonomy" id="582737"/>
    <lineage>
        <taxon>Eukaryota</taxon>
        <taxon>Viridiplantae</taxon>
        <taxon>Chlorophyta</taxon>
        <taxon>core chlorophytes</taxon>
        <taxon>Chlorodendrophyceae</taxon>
        <taxon>Chlorodendrales</taxon>
        <taxon>Chlorodendraceae</taxon>
        <taxon>Tetraselmis</taxon>
    </lineage>
</organism>
<sequence length="159" mass="18471">MVDRVFVYGTLMAPEITRLLISRVPNQSPATLRGFRRLRVKGQDFPAVISVSGSKGTTDNTCEVQGLLLQGLTNKELAIFDEYEDDDYSRETLQVHLTEGSCETAFVYVWRDEGRHLLEETEWDYEEFRRNKLSGYSKMVESFVEEIREQWEPKHDNPS</sequence>
<dbReference type="AlphaFoldDB" id="A0A061QV32"/>
<dbReference type="InterPro" id="IPR036568">
    <property type="entry name" value="GGCT-like_sf"/>
</dbReference>
<keyword evidence="3" id="KW-0808">Transferase</keyword>
<evidence type="ECO:0000259" key="5">
    <source>
        <dbReference type="Pfam" id="PF06094"/>
    </source>
</evidence>
<proteinExistence type="inferred from homology"/>
<dbReference type="Pfam" id="PF06094">
    <property type="entry name" value="GGACT"/>
    <property type="match status" value="1"/>
</dbReference>
<dbReference type="Gene3D" id="3.10.490.10">
    <property type="entry name" value="Gamma-glutamyl cyclotransferase-like"/>
    <property type="match status" value="1"/>
</dbReference>
<dbReference type="GO" id="GO:0016740">
    <property type="term" value="F:transferase activity"/>
    <property type="evidence" value="ECO:0007669"/>
    <property type="project" value="UniProtKB-KW"/>
</dbReference>
<dbReference type="InterPro" id="IPR013024">
    <property type="entry name" value="GGCT-like"/>
</dbReference>